<evidence type="ECO:0000313" key="2">
    <source>
        <dbReference type="EMBL" id="PJF46098.1"/>
    </source>
</evidence>
<gene>
    <name evidence="2" type="ORF">CUN48_15535</name>
</gene>
<evidence type="ECO:0000313" key="3">
    <source>
        <dbReference type="Proteomes" id="UP000230790"/>
    </source>
</evidence>
<name>A0A2M8Q8G9_9CHLR</name>
<dbReference type="EMBL" id="PGTN01000472">
    <property type="protein sequence ID" value="PJF46098.1"/>
    <property type="molecule type" value="Genomic_DNA"/>
</dbReference>
<dbReference type="Proteomes" id="UP000230790">
    <property type="component" value="Unassembled WGS sequence"/>
</dbReference>
<evidence type="ECO:0000256" key="1">
    <source>
        <dbReference type="SAM" id="MobiDB-lite"/>
    </source>
</evidence>
<comment type="caution">
    <text evidence="2">The sequence shown here is derived from an EMBL/GenBank/DDBJ whole genome shotgun (WGS) entry which is preliminary data.</text>
</comment>
<reference evidence="2 3" key="1">
    <citation type="submission" date="2017-11" db="EMBL/GenBank/DDBJ databases">
        <title>Evolution of Phototrophy in the Chloroflexi Phylum Driven by Horizontal Gene Transfer.</title>
        <authorList>
            <person name="Ward L.M."/>
            <person name="Hemp J."/>
            <person name="Shih P.M."/>
            <person name="Mcglynn S.E."/>
            <person name="Fischer W."/>
        </authorList>
    </citation>
    <scope>NUCLEOTIDE SEQUENCE [LARGE SCALE GENOMIC DNA]</scope>
    <source>
        <strain evidence="2">JP3_7</strain>
    </source>
</reference>
<proteinExistence type="predicted"/>
<sequence length="69" mass="7684">MRKARQDALPPVPADQTPPDNLKTLSHVAYGLMATGIWWIYRIVRGWVSLSERRPMFSVDAGVVEASSS</sequence>
<organism evidence="2 3">
    <name type="scientific">Candidatus Thermofonsia Clade 3 bacterium</name>
    <dbReference type="NCBI Taxonomy" id="2364212"/>
    <lineage>
        <taxon>Bacteria</taxon>
        <taxon>Bacillati</taxon>
        <taxon>Chloroflexota</taxon>
        <taxon>Candidatus Thermofontia</taxon>
        <taxon>Candidatus Thermofonsia Clade 3</taxon>
    </lineage>
</organism>
<accession>A0A2M8Q8G9</accession>
<protein>
    <submittedName>
        <fullName evidence="2">Uncharacterized protein</fullName>
    </submittedName>
</protein>
<feature type="region of interest" description="Disordered" evidence="1">
    <location>
        <begin position="1"/>
        <end position="20"/>
    </location>
</feature>
<dbReference type="AlphaFoldDB" id="A0A2M8Q8G9"/>